<dbReference type="EMBL" id="KN122106">
    <property type="protein sequence ID" value="KFO33020.1"/>
    <property type="molecule type" value="Genomic_DNA"/>
</dbReference>
<name>A0A091DRX0_FUKDA</name>
<organism evidence="2 3">
    <name type="scientific">Fukomys damarensis</name>
    <name type="common">Damaraland mole rat</name>
    <name type="synonym">Cryptomys damarensis</name>
    <dbReference type="NCBI Taxonomy" id="885580"/>
    <lineage>
        <taxon>Eukaryota</taxon>
        <taxon>Metazoa</taxon>
        <taxon>Chordata</taxon>
        <taxon>Craniata</taxon>
        <taxon>Vertebrata</taxon>
        <taxon>Euteleostomi</taxon>
        <taxon>Mammalia</taxon>
        <taxon>Eutheria</taxon>
        <taxon>Euarchontoglires</taxon>
        <taxon>Glires</taxon>
        <taxon>Rodentia</taxon>
        <taxon>Hystricomorpha</taxon>
        <taxon>Bathyergidae</taxon>
        <taxon>Fukomys</taxon>
    </lineage>
</organism>
<evidence type="ECO:0000256" key="1">
    <source>
        <dbReference type="SAM" id="MobiDB-lite"/>
    </source>
</evidence>
<keyword evidence="3" id="KW-1185">Reference proteome</keyword>
<feature type="region of interest" description="Disordered" evidence="1">
    <location>
        <begin position="1"/>
        <end position="59"/>
    </location>
</feature>
<dbReference type="Proteomes" id="UP000028990">
    <property type="component" value="Unassembled WGS sequence"/>
</dbReference>
<dbReference type="AlphaFoldDB" id="A0A091DRX0"/>
<evidence type="ECO:0000313" key="3">
    <source>
        <dbReference type="Proteomes" id="UP000028990"/>
    </source>
</evidence>
<evidence type="ECO:0000313" key="2">
    <source>
        <dbReference type="EMBL" id="KFO33020.1"/>
    </source>
</evidence>
<reference evidence="2 3" key="1">
    <citation type="submission" date="2013-11" db="EMBL/GenBank/DDBJ databases">
        <title>The Damaraland mole rat (Fukomys damarensis) genome and evolution of African mole rats.</title>
        <authorList>
            <person name="Gladyshev V.N."/>
            <person name="Fang X."/>
        </authorList>
    </citation>
    <scope>NUCLEOTIDE SEQUENCE [LARGE SCALE GENOMIC DNA]</scope>
    <source>
        <tissue evidence="2">Liver</tissue>
    </source>
</reference>
<gene>
    <name evidence="2" type="ORF">H920_05636</name>
</gene>
<sequence>MVDDGEELQMINSEQMKKKLLQWSRQPQKSPKSEEENEVQGTGGARCQEMHRPLHGGGLDWEVMQRDPCSLPRIHSSLRHQDVMLAAGEVTDDARTVTVQAGPAPV</sequence>
<accession>A0A091DRX0</accession>
<protein>
    <submittedName>
        <fullName evidence="2">Uncharacterized protein</fullName>
    </submittedName>
</protein>
<proteinExistence type="predicted"/>